<comment type="catalytic activity">
    <reaction evidence="1">
        <text>acetate + ATP + CoA = acetyl-CoA + ADP + phosphate</text>
        <dbReference type="Rhea" id="RHEA:15081"/>
        <dbReference type="ChEBI" id="CHEBI:30089"/>
        <dbReference type="ChEBI" id="CHEBI:30616"/>
        <dbReference type="ChEBI" id="CHEBI:43474"/>
        <dbReference type="ChEBI" id="CHEBI:57287"/>
        <dbReference type="ChEBI" id="CHEBI:57288"/>
        <dbReference type="ChEBI" id="CHEBI:456216"/>
        <dbReference type="EC" id="6.2.1.13"/>
    </reaction>
</comment>
<evidence type="ECO:0000313" key="7">
    <source>
        <dbReference type="EMBL" id="AIJ05661.1"/>
    </source>
</evidence>
<dbReference type="PANTHER" id="PTHR43334:SF2">
    <property type="entry name" value="ACETATE--COA LIGASE [ADP-FORMING]"/>
    <property type="match status" value="1"/>
</dbReference>
<dbReference type="Pfam" id="PF13607">
    <property type="entry name" value="Succ_CoA_lig"/>
    <property type="match status" value="1"/>
</dbReference>
<reference evidence="7 8" key="1">
    <citation type="journal article" date="2015" name="Int. J. Syst. Evol. Microbiol.">
        <title>M ethanocaldococcus bathoardescens sp. nov., a hyperthermophilic methanogen isolated from a volcanically active deep-sea hydrothermal vent.</title>
        <authorList>
            <person name="Stewart L.C."/>
            <person name="Jung J.H."/>
            <person name="Kim Y.T."/>
            <person name="Kwon S.W."/>
            <person name="Park C.S."/>
            <person name="Holden J.F."/>
        </authorList>
    </citation>
    <scope>NUCLEOTIDE SEQUENCE [LARGE SCALE GENOMIC DNA]</scope>
    <source>
        <strain evidence="7 8">JH146</strain>
    </source>
</reference>
<gene>
    <name evidence="7" type="ORF">JH146_0815</name>
</gene>
<keyword evidence="8" id="KW-1185">Reference proteome</keyword>
<dbReference type="Pfam" id="PF13380">
    <property type="entry name" value="CoA_binding_2"/>
    <property type="match status" value="1"/>
</dbReference>
<dbReference type="KEGG" id="mjh:JH146_0815"/>
<dbReference type="SUPFAM" id="SSF52210">
    <property type="entry name" value="Succinyl-CoA synthetase domains"/>
    <property type="match status" value="2"/>
</dbReference>
<dbReference type="Gene3D" id="3.30.470.20">
    <property type="entry name" value="ATP-grasp fold, B domain"/>
    <property type="match status" value="1"/>
</dbReference>
<dbReference type="GeneID" id="24891421"/>
<sequence>MSLKYIFYPKSIAVIGASKTEGKVGYALMKNLKDFNGKIYPVNPKYDEIFGIKCYKSVLDIEDDVDLAVIVVPNVVVPKVLEECGEKGVKGAVIITAGFSEVGNYELENKVKEIAKRYNIRIIGPNCLGIMNTHINLNATFAKIFPPKGGVSIISQSGAVLNAILDIAPLLNIGFSKVVSIGNKADIQESDLLEYFLDDEDTKIVVLYIEGLKDKRFLKVAKKLSKKKPIIALKSGRTEMGKKAAKSHTGSLAGEDAIYEAAFKEAGIIRAYTFEELVDLIHLFSTQPTISSNEIGIITNAGGFGVLAADSCVDYNMRLSNFSQSTIEKLKEILPQTANISNPLDIIGDATPERYKKVIEVLAEDSNVKGLLVILTPQEMTKPLEVAKSIIEVKNYHKEFENKPLITSFVGGVSVKGAKSYLRKNGIPSYITPENGVKALSHLYKYNLMKVKEDYDEYLENIKEEFLKITEENRDIIKELLQNPNEYKAKKLLSIYGFPVPKGYLAKNEDEALEYCKKLGKCVMKIVSPQIIHKTEAGGVIINPKNPKEAFKKLIENAKEYAKRMGIDDLIIEGVLVEEFIEKDKMEIIVGAKRDDIFGSVVMVGLGGVFVEVLKDVSFGISPITRDFALNMLKELKSYRVLEGVRGRPKRDINFIADTLIKIGVFMDIHNEIKEMDLNPIFVFNNKEGGCIGDARIIK</sequence>
<dbReference type="Gene3D" id="3.40.50.720">
    <property type="entry name" value="NAD(P)-binding Rossmann-like Domain"/>
    <property type="match status" value="1"/>
</dbReference>
<dbReference type="GO" id="GO:0005524">
    <property type="term" value="F:ATP binding"/>
    <property type="evidence" value="ECO:0007669"/>
    <property type="project" value="UniProtKB-KW"/>
</dbReference>
<dbReference type="EMBL" id="CP009149">
    <property type="protein sequence ID" value="AIJ05661.1"/>
    <property type="molecule type" value="Genomic_DNA"/>
</dbReference>
<feature type="domain" description="CoA-binding" evidence="6">
    <location>
        <begin position="6"/>
        <end position="99"/>
    </location>
</feature>
<keyword evidence="4" id="KW-0547">Nucleotide-binding</keyword>
<dbReference type="HOGENOM" id="CLU_007415_3_1_2"/>
<dbReference type="GO" id="GO:0043758">
    <property type="term" value="F:acetate-CoA ligase (ADP-forming) activity"/>
    <property type="evidence" value="ECO:0007669"/>
    <property type="project" value="UniProtKB-EC"/>
</dbReference>
<keyword evidence="5" id="KW-0067">ATP-binding</keyword>
<dbReference type="RefSeq" id="WP_048201820.1">
    <property type="nucleotide sequence ID" value="NZ_CP009149.1"/>
</dbReference>
<dbReference type="Gene3D" id="3.30.1490.20">
    <property type="entry name" value="ATP-grasp fold, A domain"/>
    <property type="match status" value="1"/>
</dbReference>
<dbReference type="SUPFAM" id="SSF51735">
    <property type="entry name" value="NAD(P)-binding Rossmann-fold domains"/>
    <property type="match status" value="1"/>
</dbReference>
<evidence type="ECO:0000256" key="2">
    <source>
        <dbReference type="ARBA" id="ARBA00012957"/>
    </source>
</evidence>
<protein>
    <recommendedName>
        <fullName evidence="2">acetate--CoA ligase (ADP-forming)</fullName>
        <ecNumber evidence="2">6.2.1.13</ecNumber>
    </recommendedName>
</protein>
<evidence type="ECO:0000256" key="5">
    <source>
        <dbReference type="ARBA" id="ARBA00022840"/>
    </source>
</evidence>
<accession>A0A076LBY1</accession>
<dbReference type="Proteomes" id="UP000028781">
    <property type="component" value="Chromosome"/>
</dbReference>
<dbReference type="EC" id="6.2.1.13" evidence="2"/>
<dbReference type="InterPro" id="IPR043938">
    <property type="entry name" value="Ligase_CoA_dom"/>
</dbReference>
<dbReference type="InterPro" id="IPR051538">
    <property type="entry name" value="Acyl-CoA_Synth/Transferase"/>
</dbReference>
<dbReference type="Pfam" id="PF13549">
    <property type="entry name" value="ATP-grasp_5"/>
    <property type="match status" value="1"/>
</dbReference>
<dbReference type="InterPro" id="IPR036291">
    <property type="entry name" value="NAD(P)-bd_dom_sf"/>
</dbReference>
<dbReference type="STRING" id="1301915.JH146_0815"/>
<evidence type="ECO:0000256" key="4">
    <source>
        <dbReference type="ARBA" id="ARBA00022741"/>
    </source>
</evidence>
<organism evidence="7 8">
    <name type="scientific">Methanocaldococcus bathoardescens</name>
    <dbReference type="NCBI Taxonomy" id="1301915"/>
    <lineage>
        <taxon>Archaea</taxon>
        <taxon>Methanobacteriati</taxon>
        <taxon>Methanobacteriota</taxon>
        <taxon>Methanomada group</taxon>
        <taxon>Methanococci</taxon>
        <taxon>Methanococcales</taxon>
        <taxon>Methanocaldococcaceae</taxon>
        <taxon>Methanocaldococcus</taxon>
    </lineage>
</organism>
<proteinExistence type="predicted"/>
<dbReference type="InterPro" id="IPR032875">
    <property type="entry name" value="Succ_CoA_lig_flav_dom"/>
</dbReference>
<dbReference type="InterPro" id="IPR014089">
    <property type="entry name" value="AcCoA-synth-alpha"/>
</dbReference>
<dbReference type="Pfam" id="PF19045">
    <property type="entry name" value="Ligase_CoA_2"/>
    <property type="match status" value="1"/>
</dbReference>
<evidence type="ECO:0000313" key="8">
    <source>
        <dbReference type="Proteomes" id="UP000028781"/>
    </source>
</evidence>
<dbReference type="Gene3D" id="3.40.50.261">
    <property type="entry name" value="Succinyl-CoA synthetase domains"/>
    <property type="match status" value="2"/>
</dbReference>
<dbReference type="InterPro" id="IPR013815">
    <property type="entry name" value="ATP_grasp_subdomain_1"/>
</dbReference>
<dbReference type="AlphaFoldDB" id="A0A076LBY1"/>
<dbReference type="OrthoDB" id="18103at2157"/>
<dbReference type="InterPro" id="IPR016102">
    <property type="entry name" value="Succinyl-CoA_synth-like"/>
</dbReference>
<dbReference type="InterPro" id="IPR003781">
    <property type="entry name" value="CoA-bd"/>
</dbReference>
<dbReference type="NCBIfam" id="TIGR02717">
    <property type="entry name" value="AcCoA-syn-alpha"/>
    <property type="match status" value="1"/>
</dbReference>
<dbReference type="PANTHER" id="PTHR43334">
    <property type="entry name" value="ACETATE--COA LIGASE [ADP-FORMING]"/>
    <property type="match status" value="1"/>
</dbReference>
<evidence type="ECO:0000256" key="1">
    <source>
        <dbReference type="ARBA" id="ARBA00001619"/>
    </source>
</evidence>
<dbReference type="SMART" id="SM00881">
    <property type="entry name" value="CoA_binding"/>
    <property type="match status" value="1"/>
</dbReference>
<keyword evidence="3" id="KW-0436">Ligase</keyword>
<name>A0A076LBY1_9EURY</name>
<dbReference type="SUPFAM" id="SSF56059">
    <property type="entry name" value="Glutathione synthetase ATP-binding domain-like"/>
    <property type="match status" value="1"/>
</dbReference>
<evidence type="ECO:0000256" key="3">
    <source>
        <dbReference type="ARBA" id="ARBA00022598"/>
    </source>
</evidence>
<evidence type="ECO:0000259" key="6">
    <source>
        <dbReference type="SMART" id="SM00881"/>
    </source>
</evidence>